<evidence type="ECO:0000313" key="2">
    <source>
        <dbReference type="Proteomes" id="UP000238634"/>
    </source>
</evidence>
<accession>A0A2T1DJE8</accession>
<sequence>MKELLLATPALWYPGQSETEWQEEVDAMVERTYITAAFMRGEVYVDSFLDYLAETYADPLEVADSWDEELCLISI</sequence>
<name>A0A2T1DJE8_9CYAN</name>
<dbReference type="Proteomes" id="UP000238634">
    <property type="component" value="Unassembled WGS sequence"/>
</dbReference>
<dbReference type="RefSeq" id="WP_073070023.1">
    <property type="nucleotide sequence ID" value="NZ_MPPI01000005.1"/>
</dbReference>
<dbReference type="OrthoDB" id="490917at2"/>
<reference evidence="1 2" key="2">
    <citation type="submission" date="2018-03" db="EMBL/GenBank/DDBJ databases">
        <title>The ancient ancestry and fast evolution of plastids.</title>
        <authorList>
            <person name="Moore K.R."/>
            <person name="Magnabosco C."/>
            <person name="Momper L."/>
            <person name="Gold D.A."/>
            <person name="Bosak T."/>
            <person name="Fournier G.P."/>
        </authorList>
    </citation>
    <scope>NUCLEOTIDE SEQUENCE [LARGE SCALE GENOMIC DNA]</scope>
    <source>
        <strain evidence="1 2">ULC007</strain>
    </source>
</reference>
<dbReference type="EMBL" id="PVWG01000005">
    <property type="protein sequence ID" value="PSB20554.1"/>
    <property type="molecule type" value="Genomic_DNA"/>
</dbReference>
<gene>
    <name evidence="1" type="ORF">C7B65_06515</name>
</gene>
<proteinExistence type="predicted"/>
<reference evidence="1 2" key="1">
    <citation type="submission" date="2018-02" db="EMBL/GenBank/DDBJ databases">
        <authorList>
            <person name="Cohen D.B."/>
            <person name="Kent A.D."/>
        </authorList>
    </citation>
    <scope>NUCLEOTIDE SEQUENCE [LARGE SCALE GENOMIC DNA]</scope>
    <source>
        <strain evidence="1 2">ULC007</strain>
    </source>
</reference>
<organism evidence="1 2">
    <name type="scientific">Phormidesmis priestleyi ULC007</name>
    <dbReference type="NCBI Taxonomy" id="1920490"/>
    <lineage>
        <taxon>Bacteria</taxon>
        <taxon>Bacillati</taxon>
        <taxon>Cyanobacteriota</taxon>
        <taxon>Cyanophyceae</taxon>
        <taxon>Leptolyngbyales</taxon>
        <taxon>Leptolyngbyaceae</taxon>
        <taxon>Phormidesmis</taxon>
    </lineage>
</organism>
<comment type="caution">
    <text evidence="1">The sequence shown here is derived from an EMBL/GenBank/DDBJ whole genome shotgun (WGS) entry which is preliminary data.</text>
</comment>
<keyword evidence="2" id="KW-1185">Reference proteome</keyword>
<protein>
    <submittedName>
        <fullName evidence="1">Uncharacterized protein</fullName>
    </submittedName>
</protein>
<evidence type="ECO:0000313" key="1">
    <source>
        <dbReference type="EMBL" id="PSB20554.1"/>
    </source>
</evidence>
<dbReference type="STRING" id="1920490.GCA_001895925_02584"/>
<dbReference type="AlphaFoldDB" id="A0A2T1DJE8"/>